<dbReference type="InterPro" id="IPR036515">
    <property type="entry name" value="Transposase_17_sf"/>
</dbReference>
<dbReference type="STRING" id="1801726.A3H02_03195"/>
<dbReference type="PANTHER" id="PTHR34322:SF2">
    <property type="entry name" value="TRANSPOSASE IS200-LIKE DOMAIN-CONTAINING PROTEIN"/>
    <property type="match status" value="1"/>
</dbReference>
<evidence type="ECO:0000313" key="2">
    <source>
        <dbReference type="EMBL" id="OGZ32142.1"/>
    </source>
</evidence>
<dbReference type="InterPro" id="IPR002686">
    <property type="entry name" value="Transposase_17"/>
</dbReference>
<organism evidence="2 3">
    <name type="scientific">Candidatus Niyogibacteria bacterium RIFCSPLOWO2_12_FULL_41_13</name>
    <dbReference type="NCBI Taxonomy" id="1801726"/>
    <lineage>
        <taxon>Bacteria</taxon>
        <taxon>Candidatus Niyogiibacteriota</taxon>
    </lineage>
</organism>
<dbReference type="Pfam" id="PF01797">
    <property type="entry name" value="Y1_Tnp"/>
    <property type="match status" value="1"/>
</dbReference>
<comment type="caution">
    <text evidence="2">The sequence shown here is derived from an EMBL/GenBank/DDBJ whole genome shotgun (WGS) entry which is preliminary data.</text>
</comment>
<dbReference type="GO" id="GO:0006313">
    <property type="term" value="P:DNA transposition"/>
    <property type="evidence" value="ECO:0007669"/>
    <property type="project" value="InterPro"/>
</dbReference>
<dbReference type="GO" id="GO:0004803">
    <property type="term" value="F:transposase activity"/>
    <property type="evidence" value="ECO:0007669"/>
    <property type="project" value="InterPro"/>
</dbReference>
<accession>A0A1G2F311</accession>
<sequence length="231" mass="27685">MRKVKFVPGEYYHIFSRTIFNIPEFKENRNIKRLTQAFLAANSKESDKIFQILRNNENISIEKIIKIVNQREKLVDILCYVVMPDHYHLLLKERRKNGITEFVRKCNISIAKYINIKKERKGSLFESRFNSKHIDDNKYLLHLSLYIHLNPLDFLVNKNWRNHKLRDWSDAKRKLLNYPWSSLKSFLDKNNKDPIITGTDIILEQFPNANDYEFFLKDWSGESLDAIEDFI</sequence>
<dbReference type="GO" id="GO:0003677">
    <property type="term" value="F:DNA binding"/>
    <property type="evidence" value="ECO:0007669"/>
    <property type="project" value="InterPro"/>
</dbReference>
<feature type="domain" description="Transposase IS200-like" evidence="1">
    <location>
        <begin position="7"/>
        <end position="150"/>
    </location>
</feature>
<dbReference type="EMBL" id="MHMS01000014">
    <property type="protein sequence ID" value="OGZ32142.1"/>
    <property type="molecule type" value="Genomic_DNA"/>
</dbReference>
<name>A0A1G2F311_9BACT</name>
<evidence type="ECO:0000313" key="3">
    <source>
        <dbReference type="Proteomes" id="UP000176787"/>
    </source>
</evidence>
<dbReference type="AlphaFoldDB" id="A0A1G2F311"/>
<gene>
    <name evidence="2" type="ORF">A3H02_03195</name>
</gene>
<dbReference type="SUPFAM" id="SSF143422">
    <property type="entry name" value="Transposase IS200-like"/>
    <property type="match status" value="1"/>
</dbReference>
<reference evidence="2 3" key="1">
    <citation type="journal article" date="2016" name="Nat. Commun.">
        <title>Thousands of microbial genomes shed light on interconnected biogeochemical processes in an aquifer system.</title>
        <authorList>
            <person name="Anantharaman K."/>
            <person name="Brown C.T."/>
            <person name="Hug L.A."/>
            <person name="Sharon I."/>
            <person name="Castelle C.J."/>
            <person name="Probst A.J."/>
            <person name="Thomas B.C."/>
            <person name="Singh A."/>
            <person name="Wilkins M.J."/>
            <person name="Karaoz U."/>
            <person name="Brodie E.L."/>
            <person name="Williams K.H."/>
            <person name="Hubbard S.S."/>
            <person name="Banfield J.F."/>
        </authorList>
    </citation>
    <scope>NUCLEOTIDE SEQUENCE [LARGE SCALE GENOMIC DNA]</scope>
</reference>
<proteinExistence type="predicted"/>
<dbReference type="Proteomes" id="UP000176787">
    <property type="component" value="Unassembled WGS sequence"/>
</dbReference>
<evidence type="ECO:0000259" key="1">
    <source>
        <dbReference type="SMART" id="SM01321"/>
    </source>
</evidence>
<dbReference type="PANTHER" id="PTHR34322">
    <property type="entry name" value="TRANSPOSASE, Y1_TNP DOMAIN-CONTAINING"/>
    <property type="match status" value="1"/>
</dbReference>
<dbReference type="Gene3D" id="3.30.70.1290">
    <property type="entry name" value="Transposase IS200-like"/>
    <property type="match status" value="1"/>
</dbReference>
<dbReference type="SMART" id="SM01321">
    <property type="entry name" value="Y1_Tnp"/>
    <property type="match status" value="1"/>
</dbReference>
<protein>
    <recommendedName>
        <fullName evidence="1">Transposase IS200-like domain-containing protein</fullName>
    </recommendedName>
</protein>